<name>A0AAD8S198_LOLMU</name>
<proteinExistence type="predicted"/>
<organism evidence="2 3">
    <name type="scientific">Lolium multiflorum</name>
    <name type="common">Italian ryegrass</name>
    <name type="synonym">Lolium perenne subsp. multiflorum</name>
    <dbReference type="NCBI Taxonomy" id="4521"/>
    <lineage>
        <taxon>Eukaryota</taxon>
        <taxon>Viridiplantae</taxon>
        <taxon>Streptophyta</taxon>
        <taxon>Embryophyta</taxon>
        <taxon>Tracheophyta</taxon>
        <taxon>Spermatophyta</taxon>
        <taxon>Magnoliopsida</taxon>
        <taxon>Liliopsida</taxon>
        <taxon>Poales</taxon>
        <taxon>Poaceae</taxon>
        <taxon>BOP clade</taxon>
        <taxon>Pooideae</taxon>
        <taxon>Poodae</taxon>
        <taxon>Poeae</taxon>
        <taxon>Poeae Chloroplast Group 2 (Poeae type)</taxon>
        <taxon>Loliodinae</taxon>
        <taxon>Loliinae</taxon>
        <taxon>Lolium</taxon>
    </lineage>
</organism>
<dbReference type="Pfam" id="PF00646">
    <property type="entry name" value="F-box"/>
    <property type="match status" value="1"/>
</dbReference>
<keyword evidence="3" id="KW-1185">Reference proteome</keyword>
<evidence type="ECO:0000313" key="2">
    <source>
        <dbReference type="EMBL" id="KAK1643196.1"/>
    </source>
</evidence>
<feature type="domain" description="F-box" evidence="1">
    <location>
        <begin position="6"/>
        <end position="52"/>
    </location>
</feature>
<dbReference type="InterPro" id="IPR036047">
    <property type="entry name" value="F-box-like_dom_sf"/>
</dbReference>
<accession>A0AAD8S198</accession>
<dbReference type="SUPFAM" id="SSF81383">
    <property type="entry name" value="F-box domain"/>
    <property type="match status" value="1"/>
</dbReference>
<dbReference type="Proteomes" id="UP001231189">
    <property type="component" value="Unassembled WGS sequence"/>
</dbReference>
<dbReference type="PANTHER" id="PTHR34223">
    <property type="entry name" value="OS11G0201299 PROTEIN"/>
    <property type="match status" value="1"/>
</dbReference>
<dbReference type="InterPro" id="IPR053781">
    <property type="entry name" value="F-box_AtFBL13-like"/>
</dbReference>
<dbReference type="PROSITE" id="PS50181">
    <property type="entry name" value="FBOX"/>
    <property type="match status" value="1"/>
</dbReference>
<dbReference type="CDD" id="cd22160">
    <property type="entry name" value="F-box_AtFBL13-like"/>
    <property type="match status" value="1"/>
</dbReference>
<evidence type="ECO:0000313" key="3">
    <source>
        <dbReference type="Proteomes" id="UP001231189"/>
    </source>
</evidence>
<reference evidence="2" key="1">
    <citation type="submission" date="2023-07" db="EMBL/GenBank/DDBJ databases">
        <title>A chromosome-level genome assembly of Lolium multiflorum.</title>
        <authorList>
            <person name="Chen Y."/>
            <person name="Copetti D."/>
            <person name="Kolliker R."/>
            <person name="Studer B."/>
        </authorList>
    </citation>
    <scope>NUCLEOTIDE SEQUENCE</scope>
    <source>
        <strain evidence="2">02402/16</strain>
        <tissue evidence="2">Leaf</tissue>
    </source>
</reference>
<sequence length="206" mass="23089">MSGGGGDLFGVLPDELLNHVLSFLPSLEAVQSSLLSRRWRHLWRSTAAVRVRGEGDDFRLFVNGLIIHRKATPLRSFEIDADLGTPNEPPYDEPWLNDDWRGEVDPHVDLWVTHALRSCHARSLTARFDVDIPWRPRRALTFASAHLTTVHLEAARLVDGLLDFSCCTALQSLALVRCLLDHEGDTLVSPSLECLAVVDCRSMDTR</sequence>
<dbReference type="AlphaFoldDB" id="A0AAD8S198"/>
<dbReference type="SMART" id="SM00256">
    <property type="entry name" value="FBOX"/>
    <property type="match status" value="1"/>
</dbReference>
<dbReference type="InterPro" id="IPR001810">
    <property type="entry name" value="F-box_dom"/>
</dbReference>
<protein>
    <recommendedName>
        <fullName evidence="1">F-box domain-containing protein</fullName>
    </recommendedName>
</protein>
<dbReference type="Gene3D" id="1.20.1280.50">
    <property type="match status" value="1"/>
</dbReference>
<comment type="caution">
    <text evidence="2">The sequence shown here is derived from an EMBL/GenBank/DDBJ whole genome shotgun (WGS) entry which is preliminary data.</text>
</comment>
<evidence type="ECO:0000259" key="1">
    <source>
        <dbReference type="PROSITE" id="PS50181"/>
    </source>
</evidence>
<dbReference type="EMBL" id="JAUUTY010000004">
    <property type="protein sequence ID" value="KAK1643196.1"/>
    <property type="molecule type" value="Genomic_DNA"/>
</dbReference>
<dbReference type="PANTHER" id="PTHR34223:SF72">
    <property type="entry name" value="F-BOX DOMAIN-CONTAINING PROTEIN"/>
    <property type="match status" value="1"/>
</dbReference>
<dbReference type="InterPro" id="IPR053197">
    <property type="entry name" value="F-box_SCFL_complex_component"/>
</dbReference>
<gene>
    <name evidence="2" type="ORF">QYE76_061001</name>
</gene>